<dbReference type="SUPFAM" id="SSF54106">
    <property type="entry name" value="LysM domain"/>
    <property type="match status" value="1"/>
</dbReference>
<gene>
    <name evidence="3" type="ORF">C7379_12424</name>
</gene>
<proteinExistence type="predicted"/>
<dbReference type="Gene3D" id="3.40.50.2300">
    <property type="match status" value="1"/>
</dbReference>
<organism evidence="3 4">
    <name type="scientific">Hallella colorans</name>
    <dbReference type="NCBI Taxonomy" id="1703337"/>
    <lineage>
        <taxon>Bacteria</taxon>
        <taxon>Pseudomonadati</taxon>
        <taxon>Bacteroidota</taxon>
        <taxon>Bacteroidia</taxon>
        <taxon>Bacteroidales</taxon>
        <taxon>Prevotellaceae</taxon>
        <taxon>Hallella</taxon>
    </lineage>
</organism>
<dbReference type="EMBL" id="QENY01000024">
    <property type="protein sequence ID" value="PVX48778.1"/>
    <property type="molecule type" value="Genomic_DNA"/>
</dbReference>
<dbReference type="Proteomes" id="UP000245870">
    <property type="component" value="Unassembled WGS sequence"/>
</dbReference>
<dbReference type="CDD" id="cd00118">
    <property type="entry name" value="LysM"/>
    <property type="match status" value="1"/>
</dbReference>
<dbReference type="OrthoDB" id="2149800at2"/>
<dbReference type="InterPro" id="IPR028082">
    <property type="entry name" value="Peripla_BP_I"/>
</dbReference>
<keyword evidence="1" id="KW-0732">Signal</keyword>
<keyword evidence="4" id="KW-1185">Reference proteome</keyword>
<protein>
    <submittedName>
        <fullName evidence="3">LysM domain-containing protein</fullName>
    </submittedName>
</protein>
<evidence type="ECO:0000256" key="1">
    <source>
        <dbReference type="SAM" id="SignalP"/>
    </source>
</evidence>
<evidence type="ECO:0000313" key="3">
    <source>
        <dbReference type="EMBL" id="PVX48778.1"/>
    </source>
</evidence>
<dbReference type="SUPFAM" id="SSF53822">
    <property type="entry name" value="Periplasmic binding protein-like I"/>
    <property type="match status" value="1"/>
</dbReference>
<dbReference type="AlphaFoldDB" id="A0A2U0TYX1"/>
<name>A0A2U0TYX1_9BACT</name>
<reference evidence="3 4" key="1">
    <citation type="submission" date="2018-05" db="EMBL/GenBank/DDBJ databases">
        <title>Genomic Encyclopedia of Type Strains, Phase IV (KMG-IV): sequencing the most valuable type-strain genomes for metagenomic binning, comparative biology and taxonomic classification.</title>
        <authorList>
            <person name="Goeker M."/>
        </authorList>
    </citation>
    <scope>NUCLEOTIDE SEQUENCE [LARGE SCALE GENOMIC DNA]</scope>
    <source>
        <strain evidence="3 4">DSM 100333</strain>
    </source>
</reference>
<sequence length="438" mass="50387">MRRFSIYLLMVVTMCFAMEAMAQSGQWRDMYKAKKKDTIFGIAKKYSISIPELMNANPEMKSEGYELKKGDMVFIPYSRPTVQSTPKTNALKVGVMLPLHNVDGDGRRMVEYYRGFLMACDDLRAAGFSIDVHAWNVNIDADISHLTKEAEAAQCDIIFGPLYSHQVHGLAEFCKARNIKMVIPFSINGDDVARYPQIFQVWESADKLNNGAIDAFMRHFPNTNVVFIDCNDATSQKGIFTFALRNRLENKNIHYKITNLNNSETMFAKAFSMTQPNVVILNTGRSPELNVAIAKLESLKNANPRLKISLFGYTEWLMYTENNTERFHRFDTYIPTHFYYNPLDGRTRRLEQNYRRWFRQDMQTALPRFAIMGYDQAQFFLRGMKRYGRSFVGSKEQNSYTALQNPLIFKQVGAAGMQNDFLQLIHFVPGGGIESIVY</sequence>
<dbReference type="PROSITE" id="PS51782">
    <property type="entry name" value="LYSM"/>
    <property type="match status" value="1"/>
</dbReference>
<dbReference type="Gene3D" id="3.10.350.10">
    <property type="entry name" value="LysM domain"/>
    <property type="match status" value="1"/>
</dbReference>
<comment type="caution">
    <text evidence="3">The sequence shown here is derived from an EMBL/GenBank/DDBJ whole genome shotgun (WGS) entry which is preliminary data.</text>
</comment>
<dbReference type="InterPro" id="IPR018392">
    <property type="entry name" value="LysM"/>
</dbReference>
<dbReference type="Pfam" id="PF01476">
    <property type="entry name" value="LysM"/>
    <property type="match status" value="1"/>
</dbReference>
<evidence type="ECO:0000313" key="4">
    <source>
        <dbReference type="Proteomes" id="UP000245870"/>
    </source>
</evidence>
<dbReference type="InterPro" id="IPR036779">
    <property type="entry name" value="LysM_dom_sf"/>
</dbReference>
<accession>A0A2U0TYX1</accession>
<feature type="chain" id="PRO_5015420263" evidence="1">
    <location>
        <begin position="23"/>
        <end position="438"/>
    </location>
</feature>
<dbReference type="RefSeq" id="WP_116617319.1">
    <property type="nucleotide sequence ID" value="NZ_CAMQYP010000007.1"/>
</dbReference>
<dbReference type="SMART" id="SM00257">
    <property type="entry name" value="LysM"/>
    <property type="match status" value="1"/>
</dbReference>
<feature type="domain" description="LysM" evidence="2">
    <location>
        <begin position="29"/>
        <end position="75"/>
    </location>
</feature>
<evidence type="ECO:0000259" key="2">
    <source>
        <dbReference type="PROSITE" id="PS51782"/>
    </source>
</evidence>
<feature type="signal peptide" evidence="1">
    <location>
        <begin position="1"/>
        <end position="22"/>
    </location>
</feature>